<proteinExistence type="predicted"/>
<feature type="signal peptide" evidence="1">
    <location>
        <begin position="1"/>
        <end position="20"/>
    </location>
</feature>
<evidence type="ECO:0000256" key="1">
    <source>
        <dbReference type="SAM" id="SignalP"/>
    </source>
</evidence>
<dbReference type="EMBL" id="QNVT01000026">
    <property type="protein sequence ID" value="REC60278.1"/>
    <property type="molecule type" value="Genomic_DNA"/>
</dbReference>
<evidence type="ECO:0000313" key="2">
    <source>
        <dbReference type="EMBL" id="REC60278.1"/>
    </source>
</evidence>
<evidence type="ECO:0008006" key="4">
    <source>
        <dbReference type="Google" id="ProtNLM"/>
    </source>
</evidence>
<accession>A0A3D9C3J6</accession>
<reference evidence="3" key="1">
    <citation type="submission" date="2018-06" db="EMBL/GenBank/DDBJ databases">
        <authorList>
            <person name="Lum Nde A."/>
            <person name="Hugo C."/>
        </authorList>
    </citation>
    <scope>NUCLEOTIDE SEQUENCE [LARGE SCALE GENOMIC DNA]</scope>
    <source>
        <strain evidence="3">1_F178</strain>
    </source>
</reference>
<dbReference type="AlphaFoldDB" id="A0A3D9C3J6"/>
<keyword evidence="1" id="KW-0732">Signal</keyword>
<comment type="caution">
    <text evidence="2">The sequence shown here is derived from an EMBL/GenBank/DDBJ whole genome shotgun (WGS) entry which is preliminary data.</text>
</comment>
<dbReference type="Proteomes" id="UP000256686">
    <property type="component" value="Unassembled WGS sequence"/>
</dbReference>
<evidence type="ECO:0000313" key="3">
    <source>
        <dbReference type="Proteomes" id="UP000256686"/>
    </source>
</evidence>
<organism evidence="2 3">
    <name type="scientific">Chryseobacterium pennae</name>
    <dbReference type="NCBI Taxonomy" id="2258962"/>
    <lineage>
        <taxon>Bacteria</taxon>
        <taxon>Pseudomonadati</taxon>
        <taxon>Bacteroidota</taxon>
        <taxon>Flavobacteriia</taxon>
        <taxon>Flavobacteriales</taxon>
        <taxon>Weeksellaceae</taxon>
        <taxon>Chryseobacterium group</taxon>
        <taxon>Chryseobacterium</taxon>
    </lineage>
</organism>
<dbReference type="RefSeq" id="WP_115972815.1">
    <property type="nucleotide sequence ID" value="NZ_QNVT01000026.1"/>
</dbReference>
<gene>
    <name evidence="2" type="ORF">DRF65_21610</name>
</gene>
<sequence length="88" mass="9819">MNKRLLFAAGATAVCLVAFSFKPLESQKGVYDPVSGNIIFNAGTAKSFTSSYDNHSDKQVVWSKYHKDWTAVQEIETVQKVSNVLNKY</sequence>
<feature type="chain" id="PRO_5017604956" description="GLPGLI family protein" evidence="1">
    <location>
        <begin position="21"/>
        <end position="88"/>
    </location>
</feature>
<protein>
    <recommendedName>
        <fullName evidence="4">GLPGLI family protein</fullName>
    </recommendedName>
</protein>
<name>A0A3D9C3J6_9FLAO</name>
<keyword evidence="3" id="KW-1185">Reference proteome</keyword>